<dbReference type="Proteomes" id="UP000823849">
    <property type="component" value="Unassembled WGS sequence"/>
</dbReference>
<dbReference type="Pfam" id="PF14378">
    <property type="entry name" value="PAP2_3"/>
    <property type="match status" value="1"/>
</dbReference>
<evidence type="ECO:0000259" key="2">
    <source>
        <dbReference type="Pfam" id="PF14378"/>
    </source>
</evidence>
<keyword evidence="1" id="KW-0472">Membrane</keyword>
<reference evidence="3" key="2">
    <citation type="submission" date="2021-04" db="EMBL/GenBank/DDBJ databases">
        <authorList>
            <person name="Gilroy R."/>
        </authorList>
    </citation>
    <scope>NUCLEOTIDE SEQUENCE</scope>
    <source>
        <strain evidence="3">CHK185-5351</strain>
    </source>
</reference>
<evidence type="ECO:0000313" key="4">
    <source>
        <dbReference type="Proteomes" id="UP000823849"/>
    </source>
</evidence>
<dbReference type="GO" id="GO:0016020">
    <property type="term" value="C:membrane"/>
    <property type="evidence" value="ECO:0007669"/>
    <property type="project" value="UniProtKB-SubCell"/>
</dbReference>
<evidence type="ECO:0000313" key="3">
    <source>
        <dbReference type="EMBL" id="HJC15830.1"/>
    </source>
</evidence>
<gene>
    <name evidence="3" type="ORF">H9705_08400</name>
</gene>
<dbReference type="SUPFAM" id="SSF48317">
    <property type="entry name" value="Acid phosphatase/Vanadium-dependent haloperoxidase"/>
    <property type="match status" value="1"/>
</dbReference>
<feature type="transmembrane region" description="Helical" evidence="1">
    <location>
        <begin position="54"/>
        <end position="77"/>
    </location>
</feature>
<dbReference type="AlphaFoldDB" id="A0A9D2NB62"/>
<feature type="transmembrane region" description="Helical" evidence="1">
    <location>
        <begin position="89"/>
        <end position="107"/>
    </location>
</feature>
<dbReference type="EMBL" id="DWWU01000036">
    <property type="protein sequence ID" value="HJC15830.1"/>
    <property type="molecule type" value="Genomic_DNA"/>
</dbReference>
<name>A0A9D2NB62_9FIRM</name>
<feature type="transmembrane region" description="Helical" evidence="1">
    <location>
        <begin position="127"/>
        <end position="151"/>
    </location>
</feature>
<reference evidence="3" key="1">
    <citation type="journal article" date="2021" name="PeerJ">
        <title>Extensive microbial diversity within the chicken gut microbiome revealed by metagenomics and culture.</title>
        <authorList>
            <person name="Gilroy R."/>
            <person name="Ravi A."/>
            <person name="Getino M."/>
            <person name="Pursley I."/>
            <person name="Horton D.L."/>
            <person name="Alikhan N.F."/>
            <person name="Baker D."/>
            <person name="Gharbi K."/>
            <person name="Hall N."/>
            <person name="Watson M."/>
            <person name="Adriaenssens E.M."/>
            <person name="Foster-Nyarko E."/>
            <person name="Jarju S."/>
            <person name="Secka A."/>
            <person name="Antonio M."/>
            <person name="Oren A."/>
            <person name="Chaudhuri R.R."/>
            <person name="La Ragione R."/>
            <person name="Hildebrand F."/>
            <person name="Pallen M.J."/>
        </authorList>
    </citation>
    <scope>NUCLEOTIDE SEQUENCE</scope>
    <source>
        <strain evidence="3">CHK185-5351</strain>
    </source>
</reference>
<feature type="domain" description="Inositolphosphotransferase Aur1/Ipt1" evidence="2">
    <location>
        <begin position="61"/>
        <end position="200"/>
    </location>
</feature>
<comment type="caution">
    <text evidence="3">The sequence shown here is derived from an EMBL/GenBank/DDBJ whole genome shotgun (WGS) entry which is preliminary data.</text>
</comment>
<dbReference type="InterPro" id="IPR036938">
    <property type="entry name" value="PAP2/HPO_sf"/>
</dbReference>
<evidence type="ECO:0000256" key="1">
    <source>
        <dbReference type="SAM" id="Phobius"/>
    </source>
</evidence>
<feature type="transmembrane region" description="Helical" evidence="1">
    <location>
        <begin position="15"/>
        <end position="34"/>
    </location>
</feature>
<dbReference type="InterPro" id="IPR026841">
    <property type="entry name" value="Aur1/Ipt1"/>
</dbReference>
<keyword evidence="1" id="KW-1133">Transmembrane helix</keyword>
<keyword evidence="1" id="KW-0812">Transmembrane</keyword>
<sequence>MSEKKTKPAALMPRYSYFAVIFAFLFNTLVYTGSRWIAGKWPHHNIETAADRMIPFFAPSAAVYLGCYLFWAVNYILIARQEKEEVCRFFAGDFISRVVCFVFFLAFPTTNVRPELPPDGFWNQVMLWVYSVDAADNLFPSIHCLVSWFCYIGIRDREEIPVWYRRFSFVMALLVCVSTLTTKQHVLVDVAGGILLAELCFRIGKRPEVSGAYRKILDKVNDRMYRYVRK</sequence>
<protein>
    <submittedName>
        <fullName evidence="3">Phosphatase PAP2 family protein</fullName>
    </submittedName>
</protein>
<proteinExistence type="predicted"/>
<organism evidence="3 4">
    <name type="scientific">Candidatus Fusicatenibacter intestinigallinarum</name>
    <dbReference type="NCBI Taxonomy" id="2838598"/>
    <lineage>
        <taxon>Bacteria</taxon>
        <taxon>Bacillati</taxon>
        <taxon>Bacillota</taxon>
        <taxon>Clostridia</taxon>
        <taxon>Lachnospirales</taxon>
        <taxon>Lachnospiraceae</taxon>
        <taxon>Fusicatenibacter</taxon>
    </lineage>
</organism>
<accession>A0A9D2NB62</accession>